<dbReference type="Proteomes" id="UP000542214">
    <property type="component" value="Unassembled WGS sequence"/>
</dbReference>
<dbReference type="InterPro" id="IPR038436">
    <property type="entry name" value="Effector_NleG_sf"/>
</dbReference>
<dbReference type="GO" id="GO:0004842">
    <property type="term" value="F:ubiquitin-protein transferase activity"/>
    <property type="evidence" value="ECO:0007669"/>
    <property type="project" value="InterPro"/>
</dbReference>
<evidence type="ECO:0000313" key="4">
    <source>
        <dbReference type="Proteomes" id="UP000542214"/>
    </source>
</evidence>
<dbReference type="EMBL" id="AASHPR010000161">
    <property type="protein sequence ID" value="EFC3527932.1"/>
    <property type="molecule type" value="Genomic_DNA"/>
</dbReference>
<gene>
    <name evidence="1" type="ORF">C0P57_005232</name>
    <name evidence="2" type="ORF">CTR35_005260</name>
</gene>
<dbReference type="InterPro" id="IPR010489">
    <property type="entry name" value="Effector_NleG"/>
</dbReference>
<evidence type="ECO:0000313" key="1">
    <source>
        <dbReference type="EMBL" id="EFB4535817.1"/>
    </source>
</evidence>
<name>A0A0K3E5L0_ECOLX</name>
<dbReference type="GO" id="GO:0044403">
    <property type="term" value="P:biological process involved in symbiotic interaction"/>
    <property type="evidence" value="ECO:0007669"/>
    <property type="project" value="InterPro"/>
</dbReference>
<dbReference type="Proteomes" id="UP000538406">
    <property type="component" value="Unassembled WGS sequence"/>
</dbReference>
<dbReference type="Pfam" id="PF06416">
    <property type="entry name" value="T3SS_NleG"/>
    <property type="match status" value="1"/>
</dbReference>
<organism evidence="2 3">
    <name type="scientific">Escherichia coli</name>
    <dbReference type="NCBI Taxonomy" id="562"/>
    <lineage>
        <taxon>Bacteria</taxon>
        <taxon>Pseudomonadati</taxon>
        <taxon>Pseudomonadota</taxon>
        <taxon>Gammaproteobacteria</taxon>
        <taxon>Enterobacterales</taxon>
        <taxon>Enterobacteriaceae</taxon>
        <taxon>Escherichia</taxon>
    </lineage>
</organism>
<sequence>MPINLTPYLTASGGLGEIPQDTLSGIRTLASNGGAQVQMGSTIVTIRSVFLGFFMGSVSPEGLSERALQTALNNVNRLERDLNGGLSGRQILASIPSPYVFPPRPSVMQTELVLEQIEKCSFNVNSSSLRATEEALTCPITLCIPEHGVIMRNAGNSDVCTLYDKESLKHLVNTSSPHPLSREKITESMIVKENSCYFDFTSGSIKNVRGEITRL</sequence>
<dbReference type="RefSeq" id="WP_032352864.1">
    <property type="nucleotide sequence ID" value="NZ_BFTT01000104.1"/>
</dbReference>
<reference evidence="3 4" key="1">
    <citation type="submission" date="2018-08" db="EMBL/GenBank/DDBJ databases">
        <authorList>
            <consortium name="NARMS: The National Antimicrobial Resistance Monitoring System"/>
        </authorList>
    </citation>
    <scope>NUCLEOTIDE SEQUENCE [LARGE SCALE GENOMIC DNA]</scope>
    <source>
        <strain evidence="2 3">FSIS11705178</strain>
        <strain evidence="1 4">FSIS11706358</strain>
    </source>
</reference>
<evidence type="ECO:0000313" key="3">
    <source>
        <dbReference type="Proteomes" id="UP000538406"/>
    </source>
</evidence>
<dbReference type="EMBL" id="AASFZR010000201">
    <property type="protein sequence ID" value="EFB4535817.1"/>
    <property type="molecule type" value="Genomic_DNA"/>
</dbReference>
<proteinExistence type="predicted"/>
<accession>A0A0K3E5L0</accession>
<evidence type="ECO:0000313" key="2">
    <source>
        <dbReference type="EMBL" id="EFC3527932.1"/>
    </source>
</evidence>
<comment type="caution">
    <text evidence="2">The sequence shown here is derived from an EMBL/GenBank/DDBJ whole genome shotgun (WGS) entry which is preliminary data.</text>
</comment>
<protein>
    <submittedName>
        <fullName evidence="2">DUF1076 domain-containing protein</fullName>
    </submittedName>
</protein>
<dbReference type="AlphaFoldDB" id="A0A0K3E5L0"/>
<dbReference type="Gene3D" id="3.30.40.80">
    <property type="entry name" value="Effector protein NleG"/>
    <property type="match status" value="1"/>
</dbReference>